<dbReference type="AlphaFoldDB" id="A0A133S5Y0"/>
<dbReference type="EMBL" id="LRQT01000013">
    <property type="protein sequence ID" value="KXA65103.1"/>
    <property type="molecule type" value="Genomic_DNA"/>
</dbReference>
<keyword evidence="1" id="KW-0732">Signal</keyword>
<comment type="caution">
    <text evidence="2">The sequence shown here is derived from an EMBL/GenBank/DDBJ whole genome shotgun (WGS) entry which is preliminary data.</text>
</comment>
<evidence type="ECO:0000313" key="3">
    <source>
        <dbReference type="Proteomes" id="UP000070226"/>
    </source>
</evidence>
<feature type="signal peptide" evidence="1">
    <location>
        <begin position="1"/>
        <end position="25"/>
    </location>
</feature>
<dbReference type="RefSeq" id="WP_060807352.1">
    <property type="nucleotide sequence ID" value="NZ_KQ958060.1"/>
</dbReference>
<dbReference type="STRING" id="39777.B7L28_04900"/>
<dbReference type="PATRIC" id="fig|39777.7.peg.606"/>
<protein>
    <submittedName>
        <fullName evidence="2">Uncharacterized protein</fullName>
    </submittedName>
</protein>
<sequence length="145" mass="16496">MKYFKYILLAVCAVSFIFVNFNVSASSAIDRRTSMIQSVSGKLSGDWYDANGNLVYSIHHGYVNGAKIIDCYDYVGGNPGGAVITILEANGPRSIRLDWLRHDNDNPKMVEMFGTPYLKIYDLRNPNRLLNTYYYQPYSSDFSHK</sequence>
<accession>A0A133S5Y0</accession>
<dbReference type="Proteomes" id="UP000070226">
    <property type="component" value="Unassembled WGS sequence"/>
</dbReference>
<name>A0A133S5Y0_9FIRM</name>
<evidence type="ECO:0000256" key="1">
    <source>
        <dbReference type="SAM" id="SignalP"/>
    </source>
</evidence>
<organism evidence="2">
    <name type="scientific">Veillonella atypica</name>
    <dbReference type="NCBI Taxonomy" id="39777"/>
    <lineage>
        <taxon>Bacteria</taxon>
        <taxon>Bacillati</taxon>
        <taxon>Bacillota</taxon>
        <taxon>Negativicutes</taxon>
        <taxon>Veillonellales</taxon>
        <taxon>Veillonellaceae</taxon>
        <taxon>Veillonella</taxon>
    </lineage>
</organism>
<reference evidence="2 3" key="1">
    <citation type="submission" date="2016-01" db="EMBL/GenBank/DDBJ databases">
        <authorList>
            <person name="Oliw E.H."/>
        </authorList>
    </citation>
    <scope>NUCLEOTIDE SEQUENCE [LARGE SCALE GENOMIC DNA]</scope>
    <source>
        <strain evidence="2 3">CMW7756B</strain>
    </source>
</reference>
<proteinExistence type="predicted"/>
<gene>
    <name evidence="2" type="ORF">HMPREF3233_00617</name>
</gene>
<evidence type="ECO:0000313" key="2">
    <source>
        <dbReference type="EMBL" id="KXA65103.1"/>
    </source>
</evidence>
<feature type="chain" id="PRO_5039278376" evidence="1">
    <location>
        <begin position="26"/>
        <end position="145"/>
    </location>
</feature>